<dbReference type="GO" id="GO:0046872">
    <property type="term" value="F:metal ion binding"/>
    <property type="evidence" value="ECO:0007669"/>
    <property type="project" value="UniProtKB-KW"/>
</dbReference>
<keyword evidence="11" id="KW-1185">Reference proteome</keyword>
<evidence type="ECO:0000313" key="11">
    <source>
        <dbReference type="Proteomes" id="UP001165427"/>
    </source>
</evidence>
<evidence type="ECO:0000259" key="9">
    <source>
        <dbReference type="Pfam" id="PF14537"/>
    </source>
</evidence>
<comment type="caution">
    <text evidence="10">The sequence shown here is derived from an EMBL/GenBank/DDBJ whole genome shotgun (WGS) entry which is preliminary data.</text>
</comment>
<evidence type="ECO:0000256" key="8">
    <source>
        <dbReference type="SAM" id="SignalP"/>
    </source>
</evidence>
<reference evidence="10" key="1">
    <citation type="submission" date="2022-04" db="EMBL/GenBank/DDBJ databases">
        <title>Desulfatitalea alkaliphila sp. nov., a novel anaerobic sulfate-reducing bacterium isolated from terrestrial mud volcano, Taman Peninsula, Russia.</title>
        <authorList>
            <person name="Khomyakova M.A."/>
            <person name="Merkel A.Y."/>
            <person name="Slobodkin A.I."/>
        </authorList>
    </citation>
    <scope>NUCLEOTIDE SEQUENCE</scope>
    <source>
        <strain evidence="10">M08but</strain>
    </source>
</reference>
<evidence type="ECO:0000256" key="2">
    <source>
        <dbReference type="ARBA" id="ARBA00004196"/>
    </source>
</evidence>
<protein>
    <submittedName>
        <fullName evidence="10">Cytochrome c3 family protein</fullName>
    </submittedName>
</protein>
<feature type="chain" id="PRO_5041386203" evidence="8">
    <location>
        <begin position="18"/>
        <end position="162"/>
    </location>
</feature>
<evidence type="ECO:0000256" key="4">
    <source>
        <dbReference type="ARBA" id="ARBA00022617"/>
    </source>
</evidence>
<keyword evidence="8" id="KW-0732">Signal</keyword>
<dbReference type="InterPro" id="IPR012286">
    <property type="entry name" value="Tetrahaem_cytochrome"/>
</dbReference>
<keyword evidence="6" id="KW-0249">Electron transport</keyword>
<dbReference type="Gene3D" id="1.10.1130.10">
    <property type="entry name" value="Flavocytochrome C3, Chain A"/>
    <property type="match status" value="1"/>
</dbReference>
<keyword evidence="5" id="KW-0479">Metal-binding</keyword>
<dbReference type="AlphaFoldDB" id="A0AA41R4D6"/>
<dbReference type="EMBL" id="JALJRB010000009">
    <property type="protein sequence ID" value="MCJ8500860.1"/>
    <property type="molecule type" value="Genomic_DNA"/>
</dbReference>
<gene>
    <name evidence="10" type="ORF">MRX98_09780</name>
</gene>
<comment type="subcellular location">
    <subcellularLocation>
        <location evidence="2">Cell envelope</location>
    </subcellularLocation>
</comment>
<name>A0AA41R4D6_9BACT</name>
<accession>A0AA41R4D6</accession>
<feature type="signal peptide" evidence="8">
    <location>
        <begin position="1"/>
        <end position="17"/>
    </location>
</feature>
<dbReference type="SUPFAM" id="SSF48695">
    <property type="entry name" value="Multiheme cytochromes"/>
    <property type="match status" value="1"/>
</dbReference>
<dbReference type="Proteomes" id="UP001165427">
    <property type="component" value="Unassembled WGS sequence"/>
</dbReference>
<evidence type="ECO:0000256" key="5">
    <source>
        <dbReference type="ARBA" id="ARBA00022723"/>
    </source>
</evidence>
<evidence type="ECO:0000256" key="3">
    <source>
        <dbReference type="ARBA" id="ARBA00022448"/>
    </source>
</evidence>
<dbReference type="GO" id="GO:0030313">
    <property type="term" value="C:cell envelope"/>
    <property type="evidence" value="ECO:0007669"/>
    <property type="project" value="UniProtKB-SubCell"/>
</dbReference>
<dbReference type="RefSeq" id="WP_246906515.1">
    <property type="nucleotide sequence ID" value="NZ_JALJRB010000009.1"/>
</dbReference>
<keyword evidence="4" id="KW-0349">Heme</keyword>
<organism evidence="10 11">
    <name type="scientific">Desulfatitalea alkaliphila</name>
    <dbReference type="NCBI Taxonomy" id="2929485"/>
    <lineage>
        <taxon>Bacteria</taxon>
        <taxon>Pseudomonadati</taxon>
        <taxon>Thermodesulfobacteriota</taxon>
        <taxon>Desulfobacteria</taxon>
        <taxon>Desulfobacterales</taxon>
        <taxon>Desulfosarcinaceae</taxon>
        <taxon>Desulfatitalea</taxon>
    </lineage>
</organism>
<dbReference type="Pfam" id="PF14537">
    <property type="entry name" value="Cytochrom_c3_2"/>
    <property type="match status" value="1"/>
</dbReference>
<evidence type="ECO:0000313" key="10">
    <source>
        <dbReference type="EMBL" id="MCJ8500860.1"/>
    </source>
</evidence>
<comment type="cofactor">
    <cofactor evidence="1">
        <name>heme c</name>
        <dbReference type="ChEBI" id="CHEBI:61717"/>
    </cofactor>
</comment>
<evidence type="ECO:0000256" key="7">
    <source>
        <dbReference type="ARBA" id="ARBA00023004"/>
    </source>
</evidence>
<feature type="domain" description="Tetrahaem cytochrome" evidence="9">
    <location>
        <begin position="78"/>
        <end position="156"/>
    </location>
</feature>
<sequence>MALTLFLVVLLVCAMVADSQSRDEQARPGDCVACHGRADVLPKNHVPTASMDAADCRACHAKGSPLTLVAKIPLGHLHQLHGITCNQCHPQGTLAGPLTTEQCLACHGSLEEVIARTATTRPHNPHGSPHGKTYLACDLCHHQHTWSENFCLLCHDFEYRVP</sequence>
<keyword evidence="7" id="KW-0408">Iron</keyword>
<evidence type="ECO:0000256" key="6">
    <source>
        <dbReference type="ARBA" id="ARBA00022982"/>
    </source>
</evidence>
<keyword evidence="3" id="KW-0813">Transport</keyword>
<dbReference type="InterPro" id="IPR036280">
    <property type="entry name" value="Multihaem_cyt_sf"/>
</dbReference>
<proteinExistence type="predicted"/>
<evidence type="ECO:0000256" key="1">
    <source>
        <dbReference type="ARBA" id="ARBA00001926"/>
    </source>
</evidence>